<reference evidence="2" key="2">
    <citation type="journal article" date="2015" name="Data Brief">
        <title>Shoot transcriptome of the giant reed, Arundo donax.</title>
        <authorList>
            <person name="Barrero R.A."/>
            <person name="Guerrero F.D."/>
            <person name="Moolhuijzen P."/>
            <person name="Goolsby J.A."/>
            <person name="Tidwell J."/>
            <person name="Bellgard S.E."/>
            <person name="Bellgard M.I."/>
        </authorList>
    </citation>
    <scope>NUCLEOTIDE SEQUENCE</scope>
    <source>
        <tissue evidence="2">Shoot tissue taken approximately 20 cm above the soil surface</tissue>
    </source>
</reference>
<evidence type="ECO:0000313" key="2">
    <source>
        <dbReference type="EMBL" id="JAD55897.1"/>
    </source>
</evidence>
<sequence length="40" mass="4481">MYCSHESASNLNRFLNSYAPTGDAHDGALTRRNQNTEKPL</sequence>
<accession>A0A0A9B9C0</accession>
<evidence type="ECO:0000256" key="1">
    <source>
        <dbReference type="SAM" id="MobiDB-lite"/>
    </source>
</evidence>
<protein>
    <submittedName>
        <fullName evidence="2">Uncharacterized protein</fullName>
    </submittedName>
</protein>
<dbReference type="EMBL" id="GBRH01241998">
    <property type="protein sequence ID" value="JAD55897.1"/>
    <property type="molecule type" value="Transcribed_RNA"/>
</dbReference>
<feature type="region of interest" description="Disordered" evidence="1">
    <location>
        <begin position="15"/>
        <end position="40"/>
    </location>
</feature>
<proteinExistence type="predicted"/>
<dbReference type="AlphaFoldDB" id="A0A0A9B9C0"/>
<feature type="compositionally biased region" description="Polar residues" evidence="1">
    <location>
        <begin position="31"/>
        <end position="40"/>
    </location>
</feature>
<organism evidence="2">
    <name type="scientific">Arundo donax</name>
    <name type="common">Giant reed</name>
    <name type="synonym">Donax arundinaceus</name>
    <dbReference type="NCBI Taxonomy" id="35708"/>
    <lineage>
        <taxon>Eukaryota</taxon>
        <taxon>Viridiplantae</taxon>
        <taxon>Streptophyta</taxon>
        <taxon>Embryophyta</taxon>
        <taxon>Tracheophyta</taxon>
        <taxon>Spermatophyta</taxon>
        <taxon>Magnoliopsida</taxon>
        <taxon>Liliopsida</taxon>
        <taxon>Poales</taxon>
        <taxon>Poaceae</taxon>
        <taxon>PACMAD clade</taxon>
        <taxon>Arundinoideae</taxon>
        <taxon>Arundineae</taxon>
        <taxon>Arundo</taxon>
    </lineage>
</organism>
<reference evidence="2" key="1">
    <citation type="submission" date="2014-09" db="EMBL/GenBank/DDBJ databases">
        <authorList>
            <person name="Magalhaes I.L.F."/>
            <person name="Oliveira U."/>
            <person name="Santos F.R."/>
            <person name="Vidigal T.H.D.A."/>
            <person name="Brescovit A.D."/>
            <person name="Santos A.J."/>
        </authorList>
    </citation>
    <scope>NUCLEOTIDE SEQUENCE</scope>
    <source>
        <tissue evidence="2">Shoot tissue taken approximately 20 cm above the soil surface</tissue>
    </source>
</reference>
<name>A0A0A9B9C0_ARUDO</name>